<evidence type="ECO:0000256" key="10">
    <source>
        <dbReference type="ARBA" id="ARBA00022989"/>
    </source>
</evidence>
<feature type="transmembrane region" description="Helical" evidence="13">
    <location>
        <begin position="825"/>
        <end position="852"/>
    </location>
</feature>
<dbReference type="PROSITE" id="PS00131">
    <property type="entry name" value="CARBOXYPEPT_SER_SER"/>
    <property type="match status" value="1"/>
</dbReference>
<feature type="domain" description="ABC transporter" evidence="15">
    <location>
        <begin position="359"/>
        <end position="622"/>
    </location>
</feature>
<dbReference type="PROSITE" id="PS00211">
    <property type="entry name" value="ABC_TRANSPORTER_1"/>
    <property type="match status" value="1"/>
</dbReference>
<evidence type="ECO:0000256" key="9">
    <source>
        <dbReference type="ARBA" id="ARBA00022840"/>
    </source>
</evidence>
<organism evidence="16 17">
    <name type="scientific">Pleurotus ostreatus</name>
    <name type="common">Oyster mushroom</name>
    <name type="synonym">White-rot fungus</name>
    <dbReference type="NCBI Taxonomy" id="5322"/>
    <lineage>
        <taxon>Eukaryota</taxon>
        <taxon>Fungi</taxon>
        <taxon>Dikarya</taxon>
        <taxon>Basidiomycota</taxon>
        <taxon>Agaricomycotina</taxon>
        <taxon>Agaricomycetes</taxon>
        <taxon>Agaricomycetidae</taxon>
        <taxon>Agaricales</taxon>
        <taxon>Pleurotineae</taxon>
        <taxon>Pleurotaceae</taxon>
        <taxon>Pleurotus</taxon>
    </lineage>
</organism>
<evidence type="ECO:0000259" key="15">
    <source>
        <dbReference type="PROSITE" id="PS50893"/>
    </source>
</evidence>
<evidence type="ECO:0000256" key="8">
    <source>
        <dbReference type="ARBA" id="ARBA00022801"/>
    </source>
</evidence>
<feature type="transmembrane region" description="Helical" evidence="13">
    <location>
        <begin position="864"/>
        <end position="886"/>
    </location>
</feature>
<dbReference type="VEuPathDB" id="FungiDB:PC9H_001538"/>
<dbReference type="PROSITE" id="PS50893">
    <property type="entry name" value="ABC_TRANSPORTER_2"/>
    <property type="match status" value="1"/>
</dbReference>
<dbReference type="EMBL" id="JACETU010000001">
    <property type="protein sequence ID" value="KAF7441189.1"/>
    <property type="molecule type" value="Genomic_DNA"/>
</dbReference>
<evidence type="ECO:0000256" key="14">
    <source>
        <dbReference type="SAM" id="SignalP"/>
    </source>
</evidence>
<dbReference type="PROSITE" id="PS00022">
    <property type="entry name" value="EGF_1"/>
    <property type="match status" value="1"/>
</dbReference>
<evidence type="ECO:0000256" key="6">
    <source>
        <dbReference type="ARBA" id="ARBA00022692"/>
    </source>
</evidence>
<keyword evidence="7" id="KW-0547">Nucleotide-binding</keyword>
<dbReference type="GO" id="GO:0004185">
    <property type="term" value="F:serine-type carboxypeptidase activity"/>
    <property type="evidence" value="ECO:0007669"/>
    <property type="project" value="InterPro"/>
</dbReference>
<evidence type="ECO:0000256" key="3">
    <source>
        <dbReference type="ARBA" id="ARBA00022448"/>
    </source>
</evidence>
<dbReference type="InterPro" id="IPR018202">
    <property type="entry name" value="Ser_caboxypep_ser_AS"/>
</dbReference>
<evidence type="ECO:0000256" key="4">
    <source>
        <dbReference type="ARBA" id="ARBA00022645"/>
    </source>
</evidence>
<dbReference type="InterPro" id="IPR003593">
    <property type="entry name" value="AAA+_ATPase"/>
</dbReference>
<dbReference type="InterPro" id="IPR050352">
    <property type="entry name" value="ABCG_transporters"/>
</dbReference>
<dbReference type="GeneID" id="59371379"/>
<evidence type="ECO:0000256" key="11">
    <source>
        <dbReference type="ARBA" id="ARBA00023136"/>
    </source>
</evidence>
<dbReference type="RefSeq" id="XP_036637033.1">
    <property type="nucleotide sequence ID" value="XM_036771188.1"/>
</dbReference>
<keyword evidence="17" id="KW-1185">Reference proteome</keyword>
<keyword evidence="4" id="KW-0121">Carboxypeptidase</keyword>
<keyword evidence="3" id="KW-0813">Transport</keyword>
<dbReference type="SMART" id="SM00382">
    <property type="entry name" value="AAA"/>
    <property type="match status" value="1"/>
</dbReference>
<sequence>MLVLLISTVLVASLPRLVQGQTCENYGFINGSSCACPTGFGGSDCAQPACGGDLFQGSRRPVASPQPGSSFANLTTVGCSCESGWTGTTCSVCQTSDACLTAFNAATGSSNAIPGMTGLNNTMVCSNSARVWAAGQMSCQVNNPTLQAIYPLTSTLNIIRTLQPDLSPQPNVSSFGGAGSLYAQLFYAGVEQFYCRADSCAQELDGEGAMWTCQNLQCTCRPNTSFCGAVPATNLTAVINDLGGTLTVSCAPPSSDTRATSCSFGQSTLQALFGSGGLPLDGCTFGECVRQSVIDTNGNSTSISAVHGGSQLSGGVIAGLAVVGGLLFLALSLLALGFWKQRLAKLCGPKNISVGGIAVEWDDVSYTISPTSQFLGKIFHQSEHDDKVVLDSVSGRVLPGQMMAILGPSGAGKTTLVEILAGKNKSGVMSGTVSFPVVSSSDRTTPRIGFVPQQDILPPTLTVYEALLFGARLRLPESVPEWEKRERIERILAKLGIENIRNSRIGHGAEAGGGKARGISGGEMRRVSIGLELIASPDILILDEPTSGLDSVSAAKVANALHAIAHDPEHPTAVLASIHQPSSKLYQTFDSILLLSYGRALYSGPGRSAPATHFASHAATLNVPTCPPDYNTADYLLEVASDPPVGLFQVNNTQSIISQIQSIGDDAGGMRPLLDPQQSTTPVNEKTHYTDVVTERTKPVHRPTSHGIARSTRGWRSGLQSPQYATTFLTQLEILCGREMKILRRDYTLFFTHIAVASVLGVFCGGLYFQTGITIAGFQSRVGCLFFLGALIAFSSLSALYNVVETRPLFLRERSSSYYSPSAWLLSRFLFDVIPLRIIPTIIVSTITYWMAGLAPDAEHFFKFLFILVLYTLAMTLYNFLLGTLFRNGGIAILLSALSALYQMTFAGFFVHLNDIPPVLRWLQWLCPLKYTLEALSVNEVGAGLMIQDTLEGVPVNVSASLIMNMLFGFGSNNYYRDVLVLFGFIAGFGVGVIAVVWIKDAEAAIHLVPHIWEQTSRSRDINSLADASSQVTASVLAGKHELEKWTHAGKEYIKQSGLLYELVSHPKFDDYQLRVTKPKLCDPSVQQYSGYLDIAEEKHLFFWFFEARNSPKTAPLILWLNGGPGCSSSTGLLFELGPCSIADSGRNTTHNPNSWNTDANIIFLDQPVNVGFSYTDDGSKVNNSPAAGKDVYAFLELFLHQFPGYANLPFHLAAESYGGTYAPNIARVIHEQNKQLSHVRVNEGVRRINLASIILANGLTDPYTQMGSVADYLCDGPYPVYSDANGPECQSLRSKIPTCQRLIKSCYQFNSRFTCVPAQLYCNTQLFAPFMQLGLNPYDVRVPCDRSKDGQLCYKQMNWIETYMNDPAHKVELGVNPSLQFESCNMEVNQAFTGQGDGMHNSALLLTDLVNDGVRLLVYAGNADAMCNFIGNERWVELLDSKFNGEFVAAKPLPWIAKATGKQAGQVRSAGGSGFTAGNVTFVTVFEAGHMVPYDQAEAALDLITRWTANVPLSLH</sequence>
<keyword evidence="5" id="KW-0645">Protease</keyword>
<evidence type="ECO:0000256" key="5">
    <source>
        <dbReference type="ARBA" id="ARBA00022670"/>
    </source>
</evidence>
<proteinExistence type="inferred from homology"/>
<dbReference type="InterPro" id="IPR003439">
    <property type="entry name" value="ABC_transporter-like_ATP-bd"/>
</dbReference>
<dbReference type="GO" id="GO:0140359">
    <property type="term" value="F:ABC-type transporter activity"/>
    <property type="evidence" value="ECO:0007669"/>
    <property type="project" value="InterPro"/>
</dbReference>
<dbReference type="InterPro" id="IPR000742">
    <property type="entry name" value="EGF"/>
</dbReference>
<dbReference type="InterPro" id="IPR001563">
    <property type="entry name" value="Peptidase_S10"/>
</dbReference>
<keyword evidence="10 13" id="KW-1133">Transmembrane helix</keyword>
<feature type="chain" id="PRO_5034618075" description="ABC transporter domain-containing protein" evidence="14">
    <location>
        <begin position="21"/>
        <end position="1517"/>
    </location>
</feature>
<dbReference type="GO" id="GO:0005524">
    <property type="term" value="F:ATP binding"/>
    <property type="evidence" value="ECO:0007669"/>
    <property type="project" value="UniProtKB-KW"/>
</dbReference>
<dbReference type="GO" id="GO:0016020">
    <property type="term" value="C:membrane"/>
    <property type="evidence" value="ECO:0007669"/>
    <property type="project" value="UniProtKB-SubCell"/>
</dbReference>
<dbReference type="SUPFAM" id="SSF53474">
    <property type="entry name" value="alpha/beta-Hydrolases"/>
    <property type="match status" value="1"/>
</dbReference>
<keyword evidence="14" id="KW-0732">Signal</keyword>
<dbReference type="PRINTS" id="PR00724">
    <property type="entry name" value="CRBOXYPTASEC"/>
</dbReference>
<dbReference type="Gene3D" id="1.10.287.410">
    <property type="match status" value="1"/>
</dbReference>
<dbReference type="GO" id="GO:0016887">
    <property type="term" value="F:ATP hydrolysis activity"/>
    <property type="evidence" value="ECO:0007669"/>
    <property type="project" value="InterPro"/>
</dbReference>
<comment type="subcellular location">
    <subcellularLocation>
        <location evidence="1">Membrane</location>
        <topology evidence="1">Multi-pass membrane protein</topology>
    </subcellularLocation>
</comment>
<dbReference type="InterPro" id="IPR027417">
    <property type="entry name" value="P-loop_NTPase"/>
</dbReference>
<dbReference type="OrthoDB" id="66620at2759"/>
<comment type="similarity">
    <text evidence="2">Belongs to the peptidase S10 family.</text>
</comment>
<dbReference type="Gene3D" id="3.40.50.300">
    <property type="entry name" value="P-loop containing nucleotide triphosphate hydrolases"/>
    <property type="match status" value="1"/>
</dbReference>
<feature type="transmembrane region" description="Helical" evidence="13">
    <location>
        <begin position="979"/>
        <end position="999"/>
    </location>
</feature>
<dbReference type="PROSITE" id="PS01186">
    <property type="entry name" value="EGF_2"/>
    <property type="match status" value="1"/>
</dbReference>
<dbReference type="Gene3D" id="3.40.50.1820">
    <property type="entry name" value="alpha/beta hydrolase"/>
    <property type="match status" value="1"/>
</dbReference>
<dbReference type="InterPro" id="IPR013525">
    <property type="entry name" value="ABC2_TM"/>
</dbReference>
<feature type="signal peptide" evidence="14">
    <location>
        <begin position="1"/>
        <end position="20"/>
    </location>
</feature>
<keyword evidence="12" id="KW-0325">Glycoprotein</keyword>
<dbReference type="PANTHER" id="PTHR48041:SF139">
    <property type="entry name" value="PROTEIN SCARLET"/>
    <property type="match status" value="1"/>
</dbReference>
<evidence type="ECO:0000313" key="17">
    <source>
        <dbReference type="Proteomes" id="UP000623687"/>
    </source>
</evidence>
<name>A0A8H7A5J7_PLEOS</name>
<evidence type="ECO:0000313" key="16">
    <source>
        <dbReference type="EMBL" id="KAF7441189.1"/>
    </source>
</evidence>
<reference evidence="16" key="1">
    <citation type="submission" date="2019-07" db="EMBL/GenBank/DDBJ databases">
        <authorList>
            <person name="Palmer J.M."/>
        </authorList>
    </citation>
    <scope>NUCLEOTIDE SEQUENCE</scope>
    <source>
        <strain evidence="16">PC9</strain>
    </source>
</reference>
<evidence type="ECO:0000256" key="7">
    <source>
        <dbReference type="ARBA" id="ARBA00022741"/>
    </source>
</evidence>
<keyword evidence="11 13" id="KW-0472">Membrane</keyword>
<dbReference type="Pfam" id="PF00450">
    <property type="entry name" value="Peptidase_S10"/>
    <property type="match status" value="1"/>
</dbReference>
<gene>
    <name evidence="16" type="ORF">PC9H_001538</name>
</gene>
<dbReference type="Pfam" id="PF00005">
    <property type="entry name" value="ABC_tran"/>
    <property type="match status" value="1"/>
</dbReference>
<feature type="transmembrane region" description="Helical" evidence="13">
    <location>
        <begin position="312"/>
        <end position="336"/>
    </location>
</feature>
<keyword evidence="9" id="KW-0067">ATP-binding</keyword>
<evidence type="ECO:0000256" key="12">
    <source>
        <dbReference type="ARBA" id="ARBA00023180"/>
    </source>
</evidence>
<accession>A0A8H7A5J7</accession>
<dbReference type="InterPro" id="IPR029058">
    <property type="entry name" value="AB_hydrolase_fold"/>
</dbReference>
<dbReference type="PANTHER" id="PTHR48041">
    <property type="entry name" value="ABC TRANSPORTER G FAMILY MEMBER 28"/>
    <property type="match status" value="1"/>
</dbReference>
<keyword evidence="8" id="KW-0378">Hydrolase</keyword>
<keyword evidence="6 13" id="KW-0812">Transmembrane</keyword>
<feature type="transmembrane region" description="Helical" evidence="13">
    <location>
        <begin position="780"/>
        <end position="804"/>
    </location>
</feature>
<dbReference type="GO" id="GO:0006508">
    <property type="term" value="P:proteolysis"/>
    <property type="evidence" value="ECO:0007669"/>
    <property type="project" value="UniProtKB-KW"/>
</dbReference>
<comment type="caution">
    <text evidence="16">The sequence shown here is derived from an EMBL/GenBank/DDBJ whole genome shotgun (WGS) entry which is preliminary data.</text>
</comment>
<dbReference type="InterPro" id="IPR017871">
    <property type="entry name" value="ABC_transporter-like_CS"/>
</dbReference>
<feature type="transmembrane region" description="Helical" evidence="13">
    <location>
        <begin position="954"/>
        <end position="972"/>
    </location>
</feature>
<dbReference type="Proteomes" id="UP000623687">
    <property type="component" value="Unassembled WGS sequence"/>
</dbReference>
<dbReference type="Pfam" id="PF01061">
    <property type="entry name" value="ABC2_membrane"/>
    <property type="match status" value="1"/>
</dbReference>
<feature type="transmembrane region" description="Helical" evidence="13">
    <location>
        <begin position="893"/>
        <end position="913"/>
    </location>
</feature>
<feature type="transmembrane region" description="Helical" evidence="13">
    <location>
        <begin position="747"/>
        <end position="768"/>
    </location>
</feature>
<protein>
    <recommendedName>
        <fullName evidence="15">ABC transporter domain-containing protein</fullName>
    </recommendedName>
</protein>
<dbReference type="SUPFAM" id="SSF52540">
    <property type="entry name" value="P-loop containing nucleoside triphosphate hydrolases"/>
    <property type="match status" value="1"/>
</dbReference>
<evidence type="ECO:0000256" key="1">
    <source>
        <dbReference type="ARBA" id="ARBA00004141"/>
    </source>
</evidence>
<evidence type="ECO:0000256" key="2">
    <source>
        <dbReference type="ARBA" id="ARBA00009431"/>
    </source>
</evidence>
<evidence type="ECO:0000256" key="13">
    <source>
        <dbReference type="SAM" id="Phobius"/>
    </source>
</evidence>